<comment type="function">
    <text evidence="1 9">Catalyzes the transfer of the enolpyruvyl moiety of phosphoenolpyruvate (PEP) to the 5-hydroxyl of shikimate-3-phosphate (S3P) to produce enolpyruvyl shikimate-3-phosphate and inorganic phosphate.</text>
</comment>
<dbReference type="FunFam" id="3.65.10.10:FF:000005">
    <property type="entry name" value="3-phosphoshikimate 1-carboxyvinyltransferase"/>
    <property type="match status" value="1"/>
</dbReference>
<comment type="catalytic activity">
    <reaction evidence="8">
        <text>3-phosphoshikimate + phosphoenolpyruvate = 5-O-(1-carboxyvinyl)-3-phosphoshikimate + phosphate</text>
        <dbReference type="Rhea" id="RHEA:21256"/>
        <dbReference type="ChEBI" id="CHEBI:43474"/>
        <dbReference type="ChEBI" id="CHEBI:57701"/>
        <dbReference type="ChEBI" id="CHEBI:58702"/>
        <dbReference type="ChEBI" id="CHEBI:145989"/>
        <dbReference type="EC" id="2.5.1.19"/>
    </reaction>
    <physiologicalReaction direction="left-to-right" evidence="8">
        <dbReference type="Rhea" id="RHEA:21257"/>
    </physiologicalReaction>
</comment>
<dbReference type="PROSITE" id="PS00104">
    <property type="entry name" value="EPSP_SYNTHASE_1"/>
    <property type="match status" value="1"/>
</dbReference>
<dbReference type="AlphaFoldDB" id="L0IM01"/>
<feature type="binding site" evidence="9">
    <location>
        <position position="353"/>
    </location>
    <ligand>
        <name>phosphoenolpyruvate</name>
        <dbReference type="ChEBI" id="CHEBI:58702"/>
    </ligand>
</feature>
<feature type="binding site" evidence="9">
    <location>
        <position position="32"/>
    </location>
    <ligand>
        <name>3-phosphoshikimate</name>
        <dbReference type="ChEBI" id="CHEBI:145989"/>
    </ligand>
</feature>
<comment type="similarity">
    <text evidence="3 9">Belongs to the EPSP synthase family.</text>
</comment>
<dbReference type="Gene3D" id="3.65.10.10">
    <property type="entry name" value="Enolpyruvate transferase domain"/>
    <property type="match status" value="2"/>
</dbReference>
<dbReference type="InterPro" id="IPR023193">
    <property type="entry name" value="EPSP_synthase_CS"/>
</dbReference>
<dbReference type="PIRSF" id="PIRSF000505">
    <property type="entry name" value="EPSPS"/>
    <property type="match status" value="1"/>
</dbReference>
<dbReference type="InterPro" id="IPR006264">
    <property type="entry name" value="EPSP_synthase"/>
</dbReference>
<dbReference type="Proteomes" id="UP000010845">
    <property type="component" value="Chromosome"/>
</dbReference>
<dbReference type="InterPro" id="IPR013792">
    <property type="entry name" value="RNA3'P_cycl/enolpyr_Trfase_a/b"/>
</dbReference>
<evidence type="ECO:0000256" key="5">
    <source>
        <dbReference type="ARBA" id="ARBA00022605"/>
    </source>
</evidence>
<feature type="binding site" evidence="9">
    <location>
        <position position="176"/>
    </location>
    <ligand>
        <name>phosphoenolpyruvate</name>
        <dbReference type="ChEBI" id="CHEBI:58702"/>
    </ligand>
</feature>
<name>L0IM01_THETR</name>
<gene>
    <name evidence="9" type="primary">aroA</name>
    <name evidence="11" type="ORF">Thethe_01630</name>
</gene>
<dbReference type="GO" id="GO:0008652">
    <property type="term" value="P:amino acid biosynthetic process"/>
    <property type="evidence" value="ECO:0007669"/>
    <property type="project" value="UniProtKB-KW"/>
</dbReference>
<dbReference type="HOGENOM" id="CLU_024321_0_1_9"/>
<dbReference type="PATRIC" id="fig|698948.3.peg.1623"/>
<feature type="domain" description="Enolpyruvate transferase" evidence="10">
    <location>
        <begin position="16"/>
        <end position="430"/>
    </location>
</feature>
<dbReference type="CDD" id="cd01556">
    <property type="entry name" value="EPSP_synthase"/>
    <property type="match status" value="1"/>
</dbReference>
<protein>
    <recommendedName>
        <fullName evidence="9">3-phosphoshikimate 1-carboxyvinyltransferase</fullName>
        <ecNumber evidence="9">2.5.1.19</ecNumber>
    </recommendedName>
    <alternativeName>
        <fullName evidence="9">5-enolpyruvylshikimate-3-phosphate synthase</fullName>
        <shortName evidence="9">EPSP synthase</shortName>
        <shortName evidence="9">EPSPS</shortName>
    </alternativeName>
</protein>
<feature type="binding site" evidence="9">
    <location>
        <position position="322"/>
    </location>
    <ligand>
        <name>3-phosphoshikimate</name>
        <dbReference type="ChEBI" id="CHEBI:145989"/>
    </ligand>
</feature>
<feature type="binding site" evidence="9">
    <location>
        <position position="31"/>
    </location>
    <ligand>
        <name>3-phosphoshikimate</name>
        <dbReference type="ChEBI" id="CHEBI:145989"/>
    </ligand>
</feature>
<evidence type="ECO:0000256" key="3">
    <source>
        <dbReference type="ARBA" id="ARBA00009948"/>
    </source>
</evidence>
<dbReference type="GO" id="GO:0005737">
    <property type="term" value="C:cytoplasm"/>
    <property type="evidence" value="ECO:0007669"/>
    <property type="project" value="UniProtKB-SubCell"/>
</dbReference>
<keyword evidence="5 9" id="KW-0028">Amino-acid biosynthesis</keyword>
<dbReference type="InterPro" id="IPR036968">
    <property type="entry name" value="Enolpyruvate_Tfrase_sf"/>
</dbReference>
<dbReference type="PANTHER" id="PTHR21090:SF5">
    <property type="entry name" value="PENTAFUNCTIONAL AROM POLYPEPTIDE"/>
    <property type="match status" value="1"/>
</dbReference>
<dbReference type="SUPFAM" id="SSF55205">
    <property type="entry name" value="EPT/RTPC-like"/>
    <property type="match status" value="1"/>
</dbReference>
<evidence type="ECO:0000256" key="7">
    <source>
        <dbReference type="ARBA" id="ARBA00023141"/>
    </source>
</evidence>
<dbReference type="FunFam" id="3.65.10.10:FF:000006">
    <property type="entry name" value="3-phosphoshikimate 1-carboxyvinyltransferase"/>
    <property type="match status" value="1"/>
</dbReference>
<feature type="binding site" evidence="9">
    <location>
        <position position="102"/>
    </location>
    <ligand>
        <name>phosphoenolpyruvate</name>
        <dbReference type="ChEBI" id="CHEBI:58702"/>
    </ligand>
</feature>
<feature type="binding site" evidence="9">
    <location>
        <position position="395"/>
    </location>
    <ligand>
        <name>phosphoenolpyruvate</name>
        <dbReference type="ChEBI" id="CHEBI:58702"/>
    </ligand>
</feature>
<feature type="binding site" evidence="9">
    <location>
        <position position="31"/>
    </location>
    <ligand>
        <name>phosphoenolpyruvate</name>
        <dbReference type="ChEBI" id="CHEBI:58702"/>
    </ligand>
</feature>
<dbReference type="PROSITE" id="PS00885">
    <property type="entry name" value="EPSP_SYNTHASE_2"/>
    <property type="match status" value="1"/>
</dbReference>
<feature type="active site" description="Proton acceptor" evidence="9">
    <location>
        <position position="322"/>
    </location>
</feature>
<evidence type="ECO:0000256" key="1">
    <source>
        <dbReference type="ARBA" id="ARBA00002174"/>
    </source>
</evidence>
<dbReference type="KEGG" id="tto:Thethe_01630"/>
<feature type="binding site" evidence="9">
    <location>
        <position position="174"/>
    </location>
    <ligand>
        <name>3-phosphoshikimate</name>
        <dbReference type="ChEBI" id="CHEBI:145989"/>
    </ligand>
</feature>
<dbReference type="GO" id="GO:0009423">
    <property type="term" value="P:chorismate biosynthetic process"/>
    <property type="evidence" value="ECO:0007669"/>
    <property type="project" value="UniProtKB-UniRule"/>
</dbReference>
<dbReference type="Pfam" id="PF00275">
    <property type="entry name" value="EPSP_synthase"/>
    <property type="match status" value="1"/>
</dbReference>
<dbReference type="GO" id="GO:0009073">
    <property type="term" value="P:aromatic amino acid family biosynthetic process"/>
    <property type="evidence" value="ECO:0007669"/>
    <property type="project" value="UniProtKB-KW"/>
</dbReference>
<evidence type="ECO:0000259" key="10">
    <source>
        <dbReference type="Pfam" id="PF00275"/>
    </source>
</evidence>
<evidence type="ECO:0000256" key="6">
    <source>
        <dbReference type="ARBA" id="ARBA00022679"/>
    </source>
</evidence>
<proteinExistence type="inferred from homology"/>
<dbReference type="PANTHER" id="PTHR21090">
    <property type="entry name" value="AROM/DEHYDROQUINATE SYNTHASE"/>
    <property type="match status" value="1"/>
</dbReference>
<reference evidence="11 12" key="1">
    <citation type="submission" date="2012-03" db="EMBL/GenBank/DDBJ databases">
        <title>Complete sequence of chromosome of Thermoanaerobacterium thermosaccharolyticum M0795.</title>
        <authorList>
            <consortium name="US DOE Joint Genome Institute"/>
            <person name="Lucas S."/>
            <person name="Han J."/>
            <person name="Lapidus A."/>
            <person name="Cheng J.-F."/>
            <person name="Goodwin L."/>
            <person name="Pitluck S."/>
            <person name="Peters L."/>
            <person name="Teshima H."/>
            <person name="Detter J.C."/>
            <person name="Han C."/>
            <person name="Tapia R."/>
            <person name="Land M."/>
            <person name="Hauser L."/>
            <person name="Kyrpides N."/>
            <person name="Ivanova N."/>
            <person name="Pagani I."/>
            <person name="Feinberg L."/>
            <person name="Folden J."/>
            <person name="Hogsett D."/>
            <person name="Shaw J."/>
            <person name="Woyke T."/>
        </authorList>
    </citation>
    <scope>NUCLEOTIDE SEQUENCE [LARGE SCALE GENOMIC DNA]</scope>
    <source>
        <strain evidence="11 12">M0795</strain>
    </source>
</reference>
<dbReference type="InterPro" id="IPR001986">
    <property type="entry name" value="Enolpyruvate_Tfrase_dom"/>
</dbReference>
<dbReference type="HAMAP" id="MF_00210">
    <property type="entry name" value="EPSP_synth"/>
    <property type="match status" value="1"/>
</dbReference>
<dbReference type="EMBL" id="CP003066">
    <property type="protein sequence ID" value="AGB19266.1"/>
    <property type="molecule type" value="Genomic_DNA"/>
</dbReference>
<feature type="binding site" evidence="9">
    <location>
        <position position="349"/>
    </location>
    <ligand>
        <name>3-phosphoshikimate</name>
        <dbReference type="ChEBI" id="CHEBI:145989"/>
    </ligand>
</feature>
<dbReference type="NCBIfam" id="TIGR01356">
    <property type="entry name" value="aroA"/>
    <property type="match status" value="1"/>
</dbReference>
<comment type="caution">
    <text evidence="9">Lacks conserved residue(s) required for the propagation of feature annotation.</text>
</comment>
<feature type="binding site" evidence="9">
    <location>
        <position position="36"/>
    </location>
    <ligand>
        <name>3-phosphoshikimate</name>
        <dbReference type="ChEBI" id="CHEBI:145989"/>
    </ligand>
</feature>
<keyword evidence="4 9" id="KW-0963">Cytoplasm</keyword>
<evidence type="ECO:0000313" key="12">
    <source>
        <dbReference type="Proteomes" id="UP000010845"/>
    </source>
</evidence>
<accession>L0IM01</accession>
<evidence type="ECO:0000313" key="11">
    <source>
        <dbReference type="EMBL" id="AGB19266.1"/>
    </source>
</evidence>
<comment type="subunit">
    <text evidence="9">Monomer.</text>
</comment>
<sequence>MTLERNEYFSMDIEITKKRNVKGVVNVPGDKSISHRAIMFGSIAEGETIVKGFLRSDDCFSTINCMRKLGVNINIVKDEVYVKGNGMYLHDSHDILDAGNSGTTMRLLSGILAGQKFTTVLTGDESLRKRPMARIIKPLNMMGAEISAIDDNYAPLTIKGNVLKGICYKTEVASAQVKSCIMLASLYADDETIIEEPFLSRNHSELMLNYFGGNFESYENKIVCHPVERLHGCKICVPGDISSAAYFIVAASILPQSEILIKNVNVNHTRTGIIDVIKKMGGNIEIKDERVLNNEPVADIIVKSSCLKGIEIGGEIIPRLIDEIPIIAVAASYAEGETVIKDAEELKVKESNRIDTMVCELKKMGADIEATNDGMIIHGRETLNGALVDSYNDHRVAMSLSIAALRAEGSTKIKNAECVNISFPDFYSVLNVL</sequence>
<comment type="subcellular location">
    <subcellularLocation>
        <location evidence="9">Cytoplasm</location>
    </subcellularLocation>
</comment>
<evidence type="ECO:0000256" key="9">
    <source>
        <dbReference type="HAMAP-Rule" id="MF_00210"/>
    </source>
</evidence>
<keyword evidence="7 9" id="KW-0057">Aromatic amino acid biosynthesis</keyword>
<evidence type="ECO:0000256" key="2">
    <source>
        <dbReference type="ARBA" id="ARBA00004811"/>
    </source>
</evidence>
<feature type="binding site" evidence="9">
    <location>
        <position position="130"/>
    </location>
    <ligand>
        <name>phosphoenolpyruvate</name>
        <dbReference type="ChEBI" id="CHEBI:58702"/>
    </ligand>
</feature>
<feature type="binding site" evidence="9">
    <location>
        <position position="176"/>
    </location>
    <ligand>
        <name>3-phosphoshikimate</name>
        <dbReference type="ChEBI" id="CHEBI:145989"/>
    </ligand>
</feature>
<evidence type="ECO:0000256" key="8">
    <source>
        <dbReference type="ARBA" id="ARBA00044633"/>
    </source>
</evidence>
<dbReference type="UniPathway" id="UPA00053">
    <property type="reaction ID" value="UER00089"/>
</dbReference>
<comment type="pathway">
    <text evidence="2 9">Metabolic intermediate biosynthesis; chorismate biosynthesis; chorismate from D-erythrose 4-phosphate and phosphoenolpyruvate: step 6/7.</text>
</comment>
<dbReference type="EC" id="2.5.1.19" evidence="9"/>
<organism evidence="11 12">
    <name type="scientific">Thermoanaerobacterium thermosaccharolyticum M0795</name>
    <dbReference type="NCBI Taxonomy" id="698948"/>
    <lineage>
        <taxon>Bacteria</taxon>
        <taxon>Bacillati</taxon>
        <taxon>Bacillota</taxon>
        <taxon>Clostridia</taxon>
        <taxon>Thermoanaerobacterales</taxon>
        <taxon>Thermoanaerobacteraceae</taxon>
        <taxon>Thermoanaerobacterium</taxon>
    </lineage>
</organism>
<evidence type="ECO:0000256" key="4">
    <source>
        <dbReference type="ARBA" id="ARBA00022490"/>
    </source>
</evidence>
<keyword evidence="6 9" id="KW-0808">Transferase</keyword>
<dbReference type="GO" id="GO:0003866">
    <property type="term" value="F:3-phosphoshikimate 1-carboxyvinyltransferase activity"/>
    <property type="evidence" value="ECO:0007669"/>
    <property type="project" value="UniProtKB-UniRule"/>
</dbReference>